<dbReference type="InterPro" id="IPR050107">
    <property type="entry name" value="ABC_carbohydrate_import_ATPase"/>
</dbReference>
<name>X1FPQ6_9ZZZZ</name>
<evidence type="ECO:0000313" key="6">
    <source>
        <dbReference type="EMBL" id="GAH31364.1"/>
    </source>
</evidence>
<keyword evidence="3" id="KW-0547">Nucleotide-binding</keyword>
<evidence type="ECO:0000256" key="3">
    <source>
        <dbReference type="ARBA" id="ARBA00022741"/>
    </source>
</evidence>
<dbReference type="InterPro" id="IPR003439">
    <property type="entry name" value="ABC_transporter-like_ATP-bd"/>
</dbReference>
<keyword evidence="2" id="KW-0677">Repeat</keyword>
<evidence type="ECO:0000259" key="5">
    <source>
        <dbReference type="Pfam" id="PF00005"/>
    </source>
</evidence>
<organism evidence="6">
    <name type="scientific">marine sediment metagenome</name>
    <dbReference type="NCBI Taxonomy" id="412755"/>
    <lineage>
        <taxon>unclassified sequences</taxon>
        <taxon>metagenomes</taxon>
        <taxon>ecological metagenomes</taxon>
    </lineage>
</organism>
<dbReference type="PANTHER" id="PTHR43790">
    <property type="entry name" value="CARBOHYDRATE TRANSPORT ATP-BINDING PROTEIN MG119-RELATED"/>
    <property type="match status" value="1"/>
</dbReference>
<dbReference type="InterPro" id="IPR027417">
    <property type="entry name" value="P-loop_NTPase"/>
</dbReference>
<dbReference type="PANTHER" id="PTHR43790:SF9">
    <property type="entry name" value="GALACTOFURANOSE TRANSPORTER ATP-BINDING PROTEIN YTFR"/>
    <property type="match status" value="1"/>
</dbReference>
<dbReference type="Pfam" id="PF00005">
    <property type="entry name" value="ABC_tran"/>
    <property type="match status" value="1"/>
</dbReference>
<keyword evidence="1" id="KW-0813">Transport</keyword>
<keyword evidence="4" id="KW-0067">ATP-binding</keyword>
<accession>X1FPQ6</accession>
<protein>
    <recommendedName>
        <fullName evidence="5">ABC transporter domain-containing protein</fullName>
    </recommendedName>
</protein>
<dbReference type="AlphaFoldDB" id="X1FPQ6"/>
<proteinExistence type="predicted"/>
<gene>
    <name evidence="6" type="ORF">S03H2_25066</name>
</gene>
<reference evidence="6" key="1">
    <citation type="journal article" date="2014" name="Front. Microbiol.">
        <title>High frequency of phylogenetically diverse reductive dehalogenase-homologous genes in deep subseafloor sedimentary metagenomes.</title>
        <authorList>
            <person name="Kawai M."/>
            <person name="Futagami T."/>
            <person name="Toyoda A."/>
            <person name="Takaki Y."/>
            <person name="Nishi S."/>
            <person name="Hori S."/>
            <person name="Arai W."/>
            <person name="Tsubouchi T."/>
            <person name="Morono Y."/>
            <person name="Uchiyama I."/>
            <person name="Ito T."/>
            <person name="Fujiyama A."/>
            <person name="Inagaki F."/>
            <person name="Takami H."/>
        </authorList>
    </citation>
    <scope>NUCLEOTIDE SEQUENCE</scope>
    <source>
        <strain evidence="6">Expedition CK06-06</strain>
    </source>
</reference>
<evidence type="ECO:0000256" key="2">
    <source>
        <dbReference type="ARBA" id="ARBA00022737"/>
    </source>
</evidence>
<feature type="domain" description="ABC transporter" evidence="5">
    <location>
        <begin position="15"/>
        <end position="63"/>
    </location>
</feature>
<dbReference type="GO" id="GO:0005524">
    <property type="term" value="F:ATP binding"/>
    <property type="evidence" value="ECO:0007669"/>
    <property type="project" value="UniProtKB-KW"/>
</dbReference>
<sequence>MNITKKFPGILANDGIDFMVESGEIHSLLGENGAGKTTLMNVLFGLYRADKGSILINGQKVEITNPKQALQCGI</sequence>
<evidence type="ECO:0000256" key="1">
    <source>
        <dbReference type="ARBA" id="ARBA00022448"/>
    </source>
</evidence>
<dbReference type="SUPFAM" id="SSF52540">
    <property type="entry name" value="P-loop containing nucleoside triphosphate hydrolases"/>
    <property type="match status" value="1"/>
</dbReference>
<evidence type="ECO:0000256" key="4">
    <source>
        <dbReference type="ARBA" id="ARBA00022840"/>
    </source>
</evidence>
<dbReference type="GO" id="GO:0016887">
    <property type="term" value="F:ATP hydrolysis activity"/>
    <property type="evidence" value="ECO:0007669"/>
    <property type="project" value="InterPro"/>
</dbReference>
<comment type="caution">
    <text evidence="6">The sequence shown here is derived from an EMBL/GenBank/DDBJ whole genome shotgun (WGS) entry which is preliminary data.</text>
</comment>
<dbReference type="Gene3D" id="3.40.50.300">
    <property type="entry name" value="P-loop containing nucleotide triphosphate hydrolases"/>
    <property type="match status" value="1"/>
</dbReference>
<dbReference type="EMBL" id="BARU01014084">
    <property type="protein sequence ID" value="GAH31364.1"/>
    <property type="molecule type" value="Genomic_DNA"/>
</dbReference>